<feature type="domain" description="HNH" evidence="1">
    <location>
        <begin position="27"/>
        <end position="60"/>
    </location>
</feature>
<dbReference type="PATRIC" id="fig|907348.3.peg.1917"/>
<dbReference type="AlphaFoldDB" id="H7ELX1"/>
<keyword evidence="3" id="KW-1185">Reference proteome</keyword>
<dbReference type="GO" id="GO:0008270">
    <property type="term" value="F:zinc ion binding"/>
    <property type="evidence" value="ECO:0007669"/>
    <property type="project" value="InterPro"/>
</dbReference>
<gene>
    <name evidence="2" type="ORF">TresaDRAFT_1271</name>
</gene>
<reference evidence="2 3" key="1">
    <citation type="submission" date="2011-09" db="EMBL/GenBank/DDBJ databases">
        <title>The draft genome of Treponema saccharophilum DSM 2985.</title>
        <authorList>
            <consortium name="US DOE Joint Genome Institute (JGI-PGF)"/>
            <person name="Lucas S."/>
            <person name="Copeland A."/>
            <person name="Lapidus A."/>
            <person name="Glavina del Rio T."/>
            <person name="Dalin E."/>
            <person name="Tice H."/>
            <person name="Bruce D."/>
            <person name="Goodwin L."/>
            <person name="Pitluck S."/>
            <person name="Peters L."/>
            <person name="Kyrpides N."/>
            <person name="Mavromatis K."/>
            <person name="Ivanova N."/>
            <person name="Markowitz V."/>
            <person name="Cheng J.-F."/>
            <person name="Hugenholtz P."/>
            <person name="Woyke T."/>
            <person name="Wu D."/>
            <person name="Gronow S."/>
            <person name="Wellnitz S."/>
            <person name="Brambilla E."/>
            <person name="Klenk H.-P."/>
            <person name="Eisen J.A."/>
        </authorList>
    </citation>
    <scope>NUCLEOTIDE SEQUENCE [LARGE SCALE GENOMIC DNA]</scope>
    <source>
        <strain evidence="2 3">DSM 2985</strain>
    </source>
</reference>
<accession>H7ELX1</accession>
<dbReference type="InterPro" id="IPR002711">
    <property type="entry name" value="HNH"/>
</dbReference>
<proteinExistence type="predicted"/>
<dbReference type="GO" id="GO:0004519">
    <property type="term" value="F:endonuclease activity"/>
    <property type="evidence" value="ECO:0007669"/>
    <property type="project" value="InterPro"/>
</dbReference>
<evidence type="ECO:0000313" key="3">
    <source>
        <dbReference type="Proteomes" id="UP000003571"/>
    </source>
</evidence>
<dbReference type="OrthoDB" id="2049249at2"/>
<dbReference type="Pfam" id="PF01844">
    <property type="entry name" value="HNH"/>
    <property type="match status" value="1"/>
</dbReference>
<dbReference type="STRING" id="907348.TresaDRAFT_1271"/>
<name>H7ELX1_9SPIR</name>
<evidence type="ECO:0000313" key="2">
    <source>
        <dbReference type="EMBL" id="EIC01379.1"/>
    </source>
</evidence>
<evidence type="ECO:0000259" key="1">
    <source>
        <dbReference type="Pfam" id="PF01844"/>
    </source>
</evidence>
<sequence>MGIKDLTIVSPGYELIRFNPQVTPAPDEWQFEHIIPKDKGGTNSFSNCQIVSRKFNRQKYNMNTIFSFTNRNEIYKKCLYASIAHAVMVGKYYLLSEEISWDGCNYLIQNMAGVKAVFAFAEKLLVCAVQNEKDFIGGEKNITKTLLDTSKKELIEVAESEIFPYFLLDDEEASVTAVFWESNDAFLSCIDEKELMEKTDNILLPYLYEMEDCIKYWKNYYEASDEQMDFIHSLFDRRINESNFSLSDSDLQKLKFWFGDNANYCEEAFQEIFF</sequence>
<organism evidence="2 3">
    <name type="scientific">Treponema saccharophilum DSM 2985</name>
    <dbReference type="NCBI Taxonomy" id="907348"/>
    <lineage>
        <taxon>Bacteria</taxon>
        <taxon>Pseudomonadati</taxon>
        <taxon>Spirochaetota</taxon>
        <taxon>Spirochaetia</taxon>
        <taxon>Spirochaetales</taxon>
        <taxon>Treponemataceae</taxon>
        <taxon>Treponema</taxon>
    </lineage>
</organism>
<dbReference type="RefSeq" id="WP_002705094.1">
    <property type="nucleotide sequence ID" value="NZ_AGRW01000050.1"/>
</dbReference>
<dbReference type="EMBL" id="AGRW01000050">
    <property type="protein sequence ID" value="EIC01379.1"/>
    <property type="molecule type" value="Genomic_DNA"/>
</dbReference>
<dbReference type="GO" id="GO:0003676">
    <property type="term" value="F:nucleic acid binding"/>
    <property type="evidence" value="ECO:0007669"/>
    <property type="project" value="InterPro"/>
</dbReference>
<dbReference type="Gene3D" id="1.10.30.50">
    <property type="match status" value="1"/>
</dbReference>
<comment type="caution">
    <text evidence="2">The sequence shown here is derived from an EMBL/GenBank/DDBJ whole genome shotgun (WGS) entry which is preliminary data.</text>
</comment>
<protein>
    <recommendedName>
        <fullName evidence="1">HNH domain-containing protein</fullName>
    </recommendedName>
</protein>
<dbReference type="eggNOG" id="ENOG503126G">
    <property type="taxonomic scope" value="Bacteria"/>
</dbReference>
<dbReference type="CDD" id="cd00085">
    <property type="entry name" value="HNHc"/>
    <property type="match status" value="1"/>
</dbReference>
<dbReference type="Proteomes" id="UP000003571">
    <property type="component" value="Unassembled WGS sequence"/>
</dbReference>
<dbReference type="InterPro" id="IPR003615">
    <property type="entry name" value="HNH_nuc"/>
</dbReference>